<dbReference type="PROSITE" id="PS00893">
    <property type="entry name" value="NUDIX_BOX"/>
    <property type="match status" value="1"/>
</dbReference>
<dbReference type="InterPro" id="IPR015797">
    <property type="entry name" value="NUDIX_hydrolase-like_dom_sf"/>
</dbReference>
<evidence type="ECO:0000259" key="4">
    <source>
        <dbReference type="PROSITE" id="PS51462"/>
    </source>
</evidence>
<accession>A0A2H0RNA1</accession>
<feature type="domain" description="Nudix hydrolase" evidence="4">
    <location>
        <begin position="1"/>
        <end position="129"/>
    </location>
</feature>
<dbReference type="InterPro" id="IPR000086">
    <property type="entry name" value="NUDIX_hydrolase_dom"/>
</dbReference>
<dbReference type="PROSITE" id="PS51462">
    <property type="entry name" value="NUDIX"/>
    <property type="match status" value="1"/>
</dbReference>
<dbReference type="GO" id="GO:0004081">
    <property type="term" value="F:bis(5'-nucleosyl)-tetraphosphatase (asymmetrical) activity"/>
    <property type="evidence" value="ECO:0007669"/>
    <property type="project" value="TreeGrafter"/>
</dbReference>
<comment type="similarity">
    <text evidence="2">Belongs to the Nudix hydrolase family.</text>
</comment>
<evidence type="ECO:0000256" key="3">
    <source>
        <dbReference type="SAM" id="MobiDB-lite"/>
    </source>
</evidence>
<dbReference type="InterPro" id="IPR020476">
    <property type="entry name" value="Nudix_hydrolase"/>
</dbReference>
<keyword evidence="1 2" id="KW-0378">Hydrolase</keyword>
<evidence type="ECO:0000256" key="1">
    <source>
        <dbReference type="ARBA" id="ARBA00022801"/>
    </source>
</evidence>
<dbReference type="EMBL" id="PCYM01000006">
    <property type="protein sequence ID" value="PIR47464.1"/>
    <property type="molecule type" value="Genomic_DNA"/>
</dbReference>
<reference evidence="5 6" key="1">
    <citation type="submission" date="2017-09" db="EMBL/GenBank/DDBJ databases">
        <title>Depth-based differentiation of microbial function through sediment-hosted aquifers and enrichment of novel symbionts in the deep terrestrial subsurface.</title>
        <authorList>
            <person name="Probst A.J."/>
            <person name="Ladd B."/>
            <person name="Jarett J.K."/>
            <person name="Geller-Mcgrath D.E."/>
            <person name="Sieber C.M."/>
            <person name="Emerson J.B."/>
            <person name="Anantharaman K."/>
            <person name="Thomas B.C."/>
            <person name="Malmstrom R."/>
            <person name="Stieglmeier M."/>
            <person name="Klingl A."/>
            <person name="Woyke T."/>
            <person name="Ryan C.M."/>
            <person name="Banfield J.F."/>
        </authorList>
    </citation>
    <scope>NUCLEOTIDE SEQUENCE [LARGE SCALE GENOMIC DNA]</scope>
    <source>
        <strain evidence="5">CG10_big_fil_rev_8_21_14_0_10_50_16</strain>
    </source>
</reference>
<dbReference type="PANTHER" id="PTHR21340:SF0">
    <property type="entry name" value="BIS(5'-NUCLEOSYL)-TETRAPHOSPHATASE [ASYMMETRICAL]"/>
    <property type="match status" value="1"/>
</dbReference>
<dbReference type="PRINTS" id="PR00502">
    <property type="entry name" value="NUDIXFAMILY"/>
</dbReference>
<dbReference type="InterPro" id="IPR020084">
    <property type="entry name" value="NUDIX_hydrolase_CS"/>
</dbReference>
<gene>
    <name evidence="5" type="ORF">COV06_03335</name>
</gene>
<dbReference type="GO" id="GO:0006754">
    <property type="term" value="P:ATP biosynthetic process"/>
    <property type="evidence" value="ECO:0007669"/>
    <property type="project" value="TreeGrafter"/>
</dbReference>
<dbReference type="GO" id="GO:0006167">
    <property type="term" value="P:AMP biosynthetic process"/>
    <property type="evidence" value="ECO:0007669"/>
    <property type="project" value="TreeGrafter"/>
</dbReference>
<evidence type="ECO:0000313" key="5">
    <source>
        <dbReference type="EMBL" id="PIR47464.1"/>
    </source>
</evidence>
<comment type="caution">
    <text evidence="5">The sequence shown here is derived from an EMBL/GenBank/DDBJ whole genome shotgun (WGS) entry which is preliminary data.</text>
</comment>
<dbReference type="Pfam" id="PF00293">
    <property type="entry name" value="NUDIX"/>
    <property type="match status" value="1"/>
</dbReference>
<dbReference type="SUPFAM" id="SSF55811">
    <property type="entry name" value="Nudix"/>
    <property type="match status" value="1"/>
</dbReference>
<evidence type="ECO:0000256" key="2">
    <source>
        <dbReference type="RuleBase" id="RU003476"/>
    </source>
</evidence>
<dbReference type="CDD" id="cd03673">
    <property type="entry name" value="NUDIX_Ap6A_hydrolase"/>
    <property type="match status" value="1"/>
</dbReference>
<dbReference type="Proteomes" id="UP000230084">
    <property type="component" value="Unassembled WGS sequence"/>
</dbReference>
<dbReference type="PANTHER" id="PTHR21340">
    <property type="entry name" value="DIADENOSINE 5,5-P1,P4-TETRAPHOSPHATE PYROPHOSPHOHYDROLASE MUTT"/>
    <property type="match status" value="1"/>
</dbReference>
<proteinExistence type="inferred from homology"/>
<organism evidence="5 6">
    <name type="scientific">Candidatus Uhrbacteria bacterium CG10_big_fil_rev_8_21_14_0_10_50_16</name>
    <dbReference type="NCBI Taxonomy" id="1975039"/>
    <lineage>
        <taxon>Bacteria</taxon>
        <taxon>Candidatus Uhriibacteriota</taxon>
    </lineage>
</organism>
<dbReference type="AlphaFoldDB" id="A0A2H0RNA1"/>
<name>A0A2H0RNA1_9BACT</name>
<dbReference type="InterPro" id="IPR051325">
    <property type="entry name" value="Nudix_hydrolase_domain"/>
</dbReference>
<feature type="region of interest" description="Disordered" evidence="3">
    <location>
        <begin position="36"/>
        <end position="57"/>
    </location>
</feature>
<sequence length="132" mass="14919">MFFLEKAGSIIVSHRHPMCVVILYQTKQRDWTFPKGHVEPGESFAQTARRETKEETGLDVEVGEELGVTQYIHPNGQEISVHWFRTQSHDDAELKPEFAGGEAVWVPLDAVEARLTYASDKAFFASIKDQLG</sequence>
<protein>
    <recommendedName>
        <fullName evidence="4">Nudix hydrolase domain-containing protein</fullName>
    </recommendedName>
</protein>
<dbReference type="Gene3D" id="3.90.79.10">
    <property type="entry name" value="Nucleoside Triphosphate Pyrophosphohydrolase"/>
    <property type="match status" value="1"/>
</dbReference>
<evidence type="ECO:0000313" key="6">
    <source>
        <dbReference type="Proteomes" id="UP000230084"/>
    </source>
</evidence>